<organism evidence="2 3">
    <name type="scientific">Roseicella aerolata</name>
    <dbReference type="NCBI Taxonomy" id="2883479"/>
    <lineage>
        <taxon>Bacteria</taxon>
        <taxon>Pseudomonadati</taxon>
        <taxon>Pseudomonadota</taxon>
        <taxon>Alphaproteobacteria</taxon>
        <taxon>Acetobacterales</taxon>
        <taxon>Roseomonadaceae</taxon>
        <taxon>Roseicella</taxon>
    </lineage>
</organism>
<dbReference type="RefSeq" id="WP_226611824.1">
    <property type="nucleotide sequence ID" value="NZ_JAJAQI010000040.1"/>
</dbReference>
<proteinExistence type="predicted"/>
<evidence type="ECO:0000313" key="2">
    <source>
        <dbReference type="EMBL" id="MCB4824280.1"/>
    </source>
</evidence>
<gene>
    <name evidence="2" type="ORF">LHA35_21345</name>
</gene>
<evidence type="ECO:0000256" key="1">
    <source>
        <dbReference type="SAM" id="MobiDB-lite"/>
    </source>
</evidence>
<name>A0A9X1IGQ2_9PROT</name>
<sequence length="190" mass="20210">NGWALACMAPPVGLRPPDGAMQAFLIQIAARSHPDRRAAANVGTPHTSADAFRSPTSTRPSRSKPLPPRRKIEHVRDRDGAPIVRVALPCGASAKTDPKSFAALEAEGVSLNWTFNENGQRSRAYVRVGMLNAAGTRNNLATVARLITQAPPGSVVHYRDGDPLNLRRDNLKVLGAVHDDQGASAQAGEA</sequence>
<evidence type="ECO:0000313" key="3">
    <source>
        <dbReference type="Proteomes" id="UP001139311"/>
    </source>
</evidence>
<feature type="non-terminal residue" evidence="2">
    <location>
        <position position="1"/>
    </location>
</feature>
<comment type="caution">
    <text evidence="2">The sequence shown here is derived from an EMBL/GenBank/DDBJ whole genome shotgun (WGS) entry which is preliminary data.</text>
</comment>
<accession>A0A9X1IGQ2</accession>
<dbReference type="Proteomes" id="UP001139311">
    <property type="component" value="Unassembled WGS sequence"/>
</dbReference>
<dbReference type="EMBL" id="JAJAQI010000040">
    <property type="protein sequence ID" value="MCB4824280.1"/>
    <property type="molecule type" value="Genomic_DNA"/>
</dbReference>
<protein>
    <submittedName>
        <fullName evidence="2">Uncharacterized protein</fullName>
    </submittedName>
</protein>
<feature type="region of interest" description="Disordered" evidence="1">
    <location>
        <begin position="36"/>
        <end position="71"/>
    </location>
</feature>
<reference evidence="2" key="1">
    <citation type="submission" date="2021-10" db="EMBL/GenBank/DDBJ databases">
        <title>Roseicella aerolatum sp. nov., isolated from aerosols of e-waste dismantling site.</title>
        <authorList>
            <person name="Qin T."/>
        </authorList>
    </citation>
    <scope>NUCLEOTIDE SEQUENCE</scope>
    <source>
        <strain evidence="2">GB24</strain>
    </source>
</reference>
<keyword evidence="3" id="KW-1185">Reference proteome</keyword>
<feature type="compositionally biased region" description="Low complexity" evidence="1">
    <location>
        <begin position="53"/>
        <end position="64"/>
    </location>
</feature>
<dbReference type="AlphaFoldDB" id="A0A9X1IGQ2"/>